<keyword evidence="1" id="KW-0175">Coiled coil</keyword>
<dbReference type="Pfam" id="PF18803">
    <property type="entry name" value="CxC2"/>
    <property type="match status" value="1"/>
</dbReference>
<protein>
    <recommendedName>
        <fullName evidence="2">CxC2-like cysteine cluster KDZ transposase-associated domain-containing protein</fullName>
    </recommendedName>
</protein>
<comment type="caution">
    <text evidence="3">The sequence shown here is derived from an EMBL/GenBank/DDBJ whole genome shotgun (WGS) entry which is preliminary data.</text>
</comment>
<name>A0A8H7F0N4_AGABI</name>
<evidence type="ECO:0000313" key="5">
    <source>
        <dbReference type="Proteomes" id="UP000629468"/>
    </source>
</evidence>
<dbReference type="Pfam" id="PF18758">
    <property type="entry name" value="KDZ"/>
    <property type="match status" value="1"/>
</dbReference>
<dbReference type="InterPro" id="IPR041457">
    <property type="entry name" value="CxC2_KDZ-assoc"/>
</dbReference>
<evidence type="ECO:0000313" key="3">
    <source>
        <dbReference type="EMBL" id="KAF7771068.1"/>
    </source>
</evidence>
<dbReference type="AlphaFoldDB" id="A0A8H7F0N4"/>
<gene>
    <name evidence="4" type="ORF">Agabi119p4_2649</name>
    <name evidence="3" type="ORF">Agabi119p4_7042</name>
</gene>
<reference evidence="3 5" key="1">
    <citation type="journal article" name="Sci. Rep.">
        <title>Telomere-to-telomere assembled and centromere annotated genomes of the two main subspecies of the button mushroom Agaricus bisporus reveal especially polymorphic chromosome ends.</title>
        <authorList>
            <person name="Sonnenberg A.S.M."/>
            <person name="Sedaghat-Telgerd N."/>
            <person name="Lavrijssen B."/>
            <person name="Ohm R.A."/>
            <person name="Hendrickx P.M."/>
            <person name="Scholtmeijer K."/>
            <person name="Baars J.J.P."/>
            <person name="van Peer A."/>
        </authorList>
    </citation>
    <scope>NUCLEOTIDE SEQUENCE [LARGE SCALE GENOMIC DNA]</scope>
    <source>
        <strain evidence="3 5">H119_p4</strain>
    </source>
</reference>
<organism evidence="3 5">
    <name type="scientific">Agaricus bisporus var. burnettii</name>
    <dbReference type="NCBI Taxonomy" id="192524"/>
    <lineage>
        <taxon>Eukaryota</taxon>
        <taxon>Fungi</taxon>
        <taxon>Dikarya</taxon>
        <taxon>Basidiomycota</taxon>
        <taxon>Agaricomycotina</taxon>
        <taxon>Agaricomycetes</taxon>
        <taxon>Agaricomycetidae</taxon>
        <taxon>Agaricales</taxon>
        <taxon>Agaricineae</taxon>
        <taxon>Agaricaceae</taxon>
        <taxon>Agaricus</taxon>
    </lineage>
</organism>
<dbReference type="Proteomes" id="UP000629468">
    <property type="component" value="Unassembled WGS sequence"/>
</dbReference>
<dbReference type="InterPro" id="IPR040521">
    <property type="entry name" value="KDZ"/>
</dbReference>
<sequence>MNPDRKRKRKNPKPGIVSLKVADPLPSAKIAKTVYEDFITTGTKNAEALPLNNAPSVEVVEPLEDSSAPTQTQGASSKLEPFTPEILKEIQDEILSLEADEAVNKQCHSCSTSSNSQADGNLVGSKPRALYRCLECFTHVPMCSDCIIKCHRDQPFHRIQRWTGRFFEKAALSDLGHVLFFGHQGHRCPNNKDSPNNFVVVHTNGTHDCKILYCQCNPLNRRQDKALQLIRHQLFPPSLDLPQTVFTFTVLKDFDRHSLNAKSSNYDYHKTLKEYTDAAFPGKTHHRYKEFNIVMRLWRHLTLRRRSGQDFNIDSLLSHRRSGCLALRCPACPEVGFNIEEWVIELARDNHLHKYTLFLSADGNFRLQRKRKIHDRLDKSLNAGNGYFVEDSKYRHYIKSLRNEVDTSLCAKLKAVRQQDRSKFKDAEVSGVIAIQCARHGFYLPQGMADLDKGEAYIKTDYVLMHALGPEGANQRWISVSYDIWCQYHINLPKRITANLPDFAPYLKYIRGSVPKMHIHGHNVDCQINHSFVYERHSGMTHGEAIESAWSEQNHAASFTKEQNPGHRQETLDNFNGHYNFCKLRQLSSDLSQRRRRAKVSYEAKKDSFDTLTSSISAKLVELWRAVEAQASKSELYQVQGKMPTRQQAISKSLERENGTMPTGLTEFIRRGLEIEILQMNYPQTDVSDEDLDHTHLVDLLKIWRVDQHELFPFLPHLSITSDEAPHATNLQLPSSFSSEERKMYKLGEATEIEIALRRGYAFDVLSDLRDVIHEINHAMTEKRTNLSSQSIATRSQRHISEIRSRMLGPNATEGLQSLEVDQLWGKNIFIPHTTGDSSKQNPWFWSVGRPEGMSSNDWLIELERVRWYREKAAVDRLREELEILEEEFRRTYKSFTRMNEVWQELAILHENRRGYPAYAWRQADIYSKFANECLFYWKDIRTFILDFINILFETSGRKHSITAQFQFIRSANIRKYDLDNPIHTQSTIRTYLKAPGPYMVDGRVPALFLRSSQPSLPYTSTTSTTTIQSHNNMPNPQTQLPVYMYTSVNRKNIELNGIPTYIAPFIRWVWADIMEYATLKGITTHLKGFIGTGTYEADGDIPRIQISFFDGADTTIGTLTVYNEIDDFALEFVEGTEWGHGCIEELKLGFVVPLDT</sequence>
<evidence type="ECO:0000256" key="1">
    <source>
        <dbReference type="SAM" id="Coils"/>
    </source>
</evidence>
<accession>A0A8H7F0N4</accession>
<feature type="coiled-coil region" evidence="1">
    <location>
        <begin position="868"/>
        <end position="895"/>
    </location>
</feature>
<proteinExistence type="predicted"/>
<dbReference type="PANTHER" id="PTHR33104">
    <property type="entry name" value="SI:DKEY-29D5.2"/>
    <property type="match status" value="1"/>
</dbReference>
<evidence type="ECO:0000259" key="2">
    <source>
        <dbReference type="Pfam" id="PF18803"/>
    </source>
</evidence>
<dbReference type="EMBL" id="JABXXO010000009">
    <property type="protein sequence ID" value="KAF7771068.1"/>
    <property type="molecule type" value="Genomic_DNA"/>
</dbReference>
<dbReference type="EMBL" id="JABXXO010000003">
    <property type="protein sequence ID" value="KAF7783273.1"/>
    <property type="molecule type" value="Genomic_DNA"/>
</dbReference>
<evidence type="ECO:0000313" key="4">
    <source>
        <dbReference type="EMBL" id="KAF7783273.1"/>
    </source>
</evidence>
<feature type="domain" description="CxC2-like cysteine cluster KDZ transposase-associated" evidence="2">
    <location>
        <begin position="172"/>
        <end position="278"/>
    </location>
</feature>
<dbReference type="PANTHER" id="PTHR33104:SF2">
    <property type="entry name" value="CXC3 LIKE CYSTEINE CLUSTER DOMAIN-CONTAINING PROTEIN"/>
    <property type="match status" value="1"/>
</dbReference>